<dbReference type="EMBL" id="MCFK01000432">
    <property type="protein sequence ID" value="RKF65692.1"/>
    <property type="molecule type" value="Genomic_DNA"/>
</dbReference>
<proteinExistence type="predicted"/>
<sequence length="170" mass="19143">MKLQSITKNFLSSAFLLSPVYTSYVASPTTLPSSTKNVAANVAFHSGDESAMYQIMLDNSSPAISKRDYYKKPLLSNIGAICDKKFYSKYLIKTVAMEACNKLQKIKKKKITSCAPPILPFYQYNFPCLYNGPPELFKSADPLYVWPIVTSRFRKTIGTETLHSLLECTR</sequence>
<comment type="caution">
    <text evidence="1">The sequence shown here is derived from an EMBL/GenBank/DDBJ whole genome shotgun (WGS) entry which is preliminary data.</text>
</comment>
<evidence type="ECO:0000313" key="2">
    <source>
        <dbReference type="Proteomes" id="UP000286134"/>
    </source>
</evidence>
<evidence type="ECO:0000313" key="1">
    <source>
        <dbReference type="EMBL" id="RKF65692.1"/>
    </source>
</evidence>
<organism evidence="1 2">
    <name type="scientific">Erysiphe neolycopersici</name>
    <dbReference type="NCBI Taxonomy" id="212602"/>
    <lineage>
        <taxon>Eukaryota</taxon>
        <taxon>Fungi</taxon>
        <taxon>Dikarya</taxon>
        <taxon>Ascomycota</taxon>
        <taxon>Pezizomycotina</taxon>
        <taxon>Leotiomycetes</taxon>
        <taxon>Erysiphales</taxon>
        <taxon>Erysiphaceae</taxon>
        <taxon>Erysiphe</taxon>
    </lineage>
</organism>
<dbReference type="AlphaFoldDB" id="A0A420I7R6"/>
<gene>
    <name evidence="1" type="ORF">OnM2_004036</name>
</gene>
<dbReference type="Proteomes" id="UP000286134">
    <property type="component" value="Unassembled WGS sequence"/>
</dbReference>
<protein>
    <submittedName>
        <fullName evidence="1">Uncharacterized protein</fullName>
    </submittedName>
</protein>
<dbReference type="OrthoDB" id="10611114at2759"/>
<accession>A0A420I7R6</accession>
<reference evidence="1 2" key="1">
    <citation type="journal article" date="2018" name="BMC Genomics">
        <title>Comparative genome analyses reveal sequence features reflecting distinct modes of host-adaptation between dicot and monocot powdery mildew.</title>
        <authorList>
            <person name="Wu Y."/>
            <person name="Ma X."/>
            <person name="Pan Z."/>
            <person name="Kale S.D."/>
            <person name="Song Y."/>
            <person name="King H."/>
            <person name="Zhang Q."/>
            <person name="Presley C."/>
            <person name="Deng X."/>
            <person name="Wei C.I."/>
            <person name="Xiao S."/>
        </authorList>
    </citation>
    <scope>NUCLEOTIDE SEQUENCE [LARGE SCALE GENOMIC DNA]</scope>
    <source>
        <strain evidence="1">UMSG2</strain>
    </source>
</reference>
<keyword evidence="2" id="KW-1185">Reference proteome</keyword>
<name>A0A420I7R6_9PEZI</name>